<dbReference type="PANTHER" id="PTHR12526:SF630">
    <property type="entry name" value="GLYCOSYLTRANSFERASE"/>
    <property type="match status" value="1"/>
</dbReference>
<comment type="caution">
    <text evidence="1">The sequence shown here is derived from an EMBL/GenBank/DDBJ whole genome shotgun (WGS) entry which is preliminary data.</text>
</comment>
<dbReference type="SUPFAM" id="SSF53756">
    <property type="entry name" value="UDP-Glycosyltransferase/glycogen phosphorylase"/>
    <property type="match status" value="1"/>
</dbReference>
<gene>
    <name evidence="1" type="ORF">FB00_16155</name>
</gene>
<organism evidence="1 2">
    <name type="scientific">Cellulosimicrobium funkei</name>
    <dbReference type="NCBI Taxonomy" id="264251"/>
    <lineage>
        <taxon>Bacteria</taxon>
        <taxon>Bacillati</taxon>
        <taxon>Actinomycetota</taxon>
        <taxon>Actinomycetes</taxon>
        <taxon>Micrococcales</taxon>
        <taxon>Promicromonosporaceae</taxon>
        <taxon>Cellulosimicrobium</taxon>
    </lineage>
</organism>
<sequence length="365" mass="40408">MRESAGFYLAVMPRYRRACTEIVRERYPGDLSVWVSEAHQDPSVRTDTGVGWYERVRMVRVRRPAVFLQVGHWRDAWRQGTTVVDLNPRSVTAWLLLGLRRATGRRVLVWGHVHPRAGQDARTAPVRRLMRRLAHGTISYTVADAADARAELPGSPVWVATNALYPRDAIRVSADTGGVRDELVYVGRFVRAKKVDLLVRAFAAAHRRRAGMRLTLVGDGEQKPELERLVRAEGLQDVVTFAGWVDEVEELRAVYARAFAAVSPGFAGLSLTQAAGFGVPTLVSRDEPHSPEIELADHGAVRWFPTDSVEGLAHAVLAAWDEREQVPDRELSAWVREAYSAESMAHGLVDALGAGVARTQEVGVA</sequence>
<dbReference type="Proteomes" id="UP000035265">
    <property type="component" value="Unassembled WGS sequence"/>
</dbReference>
<accession>A0A0H2KJV6</accession>
<proteinExistence type="predicted"/>
<dbReference type="AlphaFoldDB" id="A0A0H2KJV6"/>
<name>A0A0H2KJV6_9MICO</name>
<dbReference type="EMBL" id="JNBQ01000027">
    <property type="protein sequence ID" value="KLN33746.1"/>
    <property type="molecule type" value="Genomic_DNA"/>
</dbReference>
<dbReference type="STRING" id="264251.FB00_16155"/>
<reference evidence="1 2" key="1">
    <citation type="submission" date="2014-05" db="EMBL/GenBank/DDBJ databases">
        <title>Cellulosimicrobium funkei U11 genome.</title>
        <authorList>
            <person name="Hu C."/>
            <person name="Gong Y."/>
            <person name="Wan W."/>
            <person name="Jiang M."/>
        </authorList>
    </citation>
    <scope>NUCLEOTIDE SEQUENCE [LARGE SCALE GENOMIC DNA]</scope>
    <source>
        <strain evidence="1 2">U11</strain>
    </source>
</reference>
<dbReference type="RefSeq" id="WP_052877724.1">
    <property type="nucleotide sequence ID" value="NZ_JNBQ01000027.1"/>
</dbReference>
<dbReference type="Pfam" id="PF13692">
    <property type="entry name" value="Glyco_trans_1_4"/>
    <property type="match status" value="1"/>
</dbReference>
<dbReference type="PANTHER" id="PTHR12526">
    <property type="entry name" value="GLYCOSYLTRANSFERASE"/>
    <property type="match status" value="1"/>
</dbReference>
<evidence type="ECO:0000313" key="1">
    <source>
        <dbReference type="EMBL" id="KLN33746.1"/>
    </source>
</evidence>
<protein>
    <recommendedName>
        <fullName evidence="3">Glycosyl transferase family 1 domain-containing protein</fullName>
    </recommendedName>
</protein>
<evidence type="ECO:0000313" key="2">
    <source>
        <dbReference type="Proteomes" id="UP000035265"/>
    </source>
</evidence>
<dbReference type="CDD" id="cd03801">
    <property type="entry name" value="GT4_PimA-like"/>
    <property type="match status" value="1"/>
</dbReference>
<dbReference type="PATRIC" id="fig|264251.5.peg.3280"/>
<dbReference type="Gene3D" id="3.40.50.2000">
    <property type="entry name" value="Glycogen Phosphorylase B"/>
    <property type="match status" value="2"/>
</dbReference>
<evidence type="ECO:0008006" key="3">
    <source>
        <dbReference type="Google" id="ProtNLM"/>
    </source>
</evidence>
<keyword evidence="2" id="KW-1185">Reference proteome</keyword>